<dbReference type="Proteomes" id="UP000076632">
    <property type="component" value="Unassembled WGS sequence"/>
</dbReference>
<accession>A0A165HU53</accession>
<evidence type="ECO:0000259" key="7">
    <source>
        <dbReference type="PROSITE" id="PS50850"/>
    </source>
</evidence>
<dbReference type="GeneID" id="28895313"/>
<feature type="transmembrane region" description="Helical" evidence="6">
    <location>
        <begin position="63"/>
        <end position="85"/>
    </location>
</feature>
<reference evidence="8 9" key="1">
    <citation type="journal article" date="2016" name="Fungal Biol.">
        <title>The genome of Xylona heveae provides a window into fungal endophytism.</title>
        <authorList>
            <person name="Gazis R."/>
            <person name="Kuo A."/>
            <person name="Riley R."/>
            <person name="LaButti K."/>
            <person name="Lipzen A."/>
            <person name="Lin J."/>
            <person name="Amirebrahimi M."/>
            <person name="Hesse C.N."/>
            <person name="Spatafora J.W."/>
            <person name="Henrissat B."/>
            <person name="Hainaut M."/>
            <person name="Grigoriev I.V."/>
            <person name="Hibbett D.S."/>
        </authorList>
    </citation>
    <scope>NUCLEOTIDE SEQUENCE [LARGE SCALE GENOMIC DNA]</scope>
    <source>
        <strain evidence="8 9">TC161</strain>
    </source>
</reference>
<feature type="domain" description="Major facilitator superfamily (MFS) profile" evidence="7">
    <location>
        <begin position="26"/>
        <end position="435"/>
    </location>
</feature>
<dbReference type="Gene3D" id="1.20.1250.20">
    <property type="entry name" value="MFS general substrate transporter like domains"/>
    <property type="match status" value="2"/>
</dbReference>
<keyword evidence="4 6" id="KW-1133">Transmembrane helix</keyword>
<evidence type="ECO:0000256" key="2">
    <source>
        <dbReference type="ARBA" id="ARBA00022448"/>
    </source>
</evidence>
<evidence type="ECO:0000256" key="3">
    <source>
        <dbReference type="ARBA" id="ARBA00022692"/>
    </source>
</evidence>
<evidence type="ECO:0000256" key="4">
    <source>
        <dbReference type="ARBA" id="ARBA00022989"/>
    </source>
</evidence>
<feature type="transmembrane region" description="Helical" evidence="6">
    <location>
        <begin position="120"/>
        <end position="141"/>
    </location>
</feature>
<feature type="transmembrane region" description="Helical" evidence="6">
    <location>
        <begin position="380"/>
        <end position="401"/>
    </location>
</feature>
<keyword evidence="2" id="KW-0813">Transport</keyword>
<feature type="transmembrane region" description="Helical" evidence="6">
    <location>
        <begin position="319"/>
        <end position="335"/>
    </location>
</feature>
<dbReference type="FunFam" id="1.20.1250.20:FF:000013">
    <property type="entry name" value="MFS general substrate transporter"/>
    <property type="match status" value="1"/>
</dbReference>
<feature type="transmembrane region" description="Helical" evidence="6">
    <location>
        <begin position="92"/>
        <end position="114"/>
    </location>
</feature>
<proteinExistence type="predicted"/>
<dbReference type="PROSITE" id="PS50850">
    <property type="entry name" value="MFS"/>
    <property type="match status" value="1"/>
</dbReference>
<evidence type="ECO:0000313" key="9">
    <source>
        <dbReference type="Proteomes" id="UP000076632"/>
    </source>
</evidence>
<gene>
    <name evidence="8" type="ORF">L228DRAFT_218188</name>
</gene>
<feature type="transmembrane region" description="Helical" evidence="6">
    <location>
        <begin position="186"/>
        <end position="206"/>
    </location>
</feature>
<dbReference type="Pfam" id="PF07690">
    <property type="entry name" value="MFS_1"/>
    <property type="match status" value="1"/>
</dbReference>
<evidence type="ECO:0000256" key="1">
    <source>
        <dbReference type="ARBA" id="ARBA00004141"/>
    </source>
</evidence>
<feature type="transmembrane region" description="Helical" evidence="6">
    <location>
        <begin position="413"/>
        <end position="434"/>
    </location>
</feature>
<dbReference type="GO" id="GO:0016020">
    <property type="term" value="C:membrane"/>
    <property type="evidence" value="ECO:0007669"/>
    <property type="project" value="UniProtKB-SubCell"/>
</dbReference>
<protein>
    <submittedName>
        <fullName evidence="8">Allantoate permease</fullName>
    </submittedName>
</protein>
<dbReference type="RefSeq" id="XP_018189485.1">
    <property type="nucleotide sequence ID" value="XM_018330176.1"/>
</dbReference>
<dbReference type="InParanoid" id="A0A165HU53"/>
<evidence type="ECO:0000313" key="8">
    <source>
        <dbReference type="EMBL" id="KZF23930.1"/>
    </source>
</evidence>
<feature type="transmembrane region" description="Helical" evidence="6">
    <location>
        <begin position="254"/>
        <end position="275"/>
    </location>
</feature>
<keyword evidence="5 6" id="KW-0472">Membrane</keyword>
<dbReference type="PANTHER" id="PTHR43791:SF9">
    <property type="entry name" value="MAJOR FACILITATOR-TYPE TRANSPORTER HXNP"/>
    <property type="match status" value="1"/>
</dbReference>
<name>A0A165HU53_XYLHT</name>
<dbReference type="AlphaFoldDB" id="A0A165HU53"/>
<feature type="transmembrane region" description="Helical" evidence="6">
    <location>
        <begin position="153"/>
        <end position="174"/>
    </location>
</feature>
<dbReference type="InterPro" id="IPR036259">
    <property type="entry name" value="MFS_trans_sf"/>
</dbReference>
<organism evidence="8 9">
    <name type="scientific">Xylona heveae (strain CBS 132557 / TC161)</name>
    <dbReference type="NCBI Taxonomy" id="1328760"/>
    <lineage>
        <taxon>Eukaryota</taxon>
        <taxon>Fungi</taxon>
        <taxon>Dikarya</taxon>
        <taxon>Ascomycota</taxon>
        <taxon>Pezizomycotina</taxon>
        <taxon>Xylonomycetes</taxon>
        <taxon>Xylonales</taxon>
        <taxon>Xylonaceae</taxon>
        <taxon>Xylona</taxon>
    </lineage>
</organism>
<evidence type="ECO:0000256" key="6">
    <source>
        <dbReference type="SAM" id="Phobius"/>
    </source>
</evidence>
<dbReference type="PANTHER" id="PTHR43791">
    <property type="entry name" value="PERMEASE-RELATED"/>
    <property type="match status" value="1"/>
</dbReference>
<feature type="transmembrane region" description="Helical" evidence="6">
    <location>
        <begin position="290"/>
        <end position="307"/>
    </location>
</feature>
<dbReference type="OrthoDB" id="2985014at2759"/>
<dbReference type="OMA" id="IFYLTQF"/>
<sequence>MGYGEVFSAIDPVVQKRVVWKLDTRLLPLLSLMYLFNSVDRSNLGNAKTDGLEGDLHMHGNQYSITLVLFYITFCLLDLPMNLLLKRFSGKIMLPTLMIGWGSMTMLQCAAHNWAGLIVLRLIMGAFEAGFFAGVTFYLTLFYTRNELAFRMAIFYGSATIAGAFSGLLAFGVFQIKDPHVPGWKWLMIIEGGATVILASCALWILPKSMSQCSWFTEEEKIVGEQRLLQDCSVETDEKFDLKTALKRILDIRIMIWASIGFSYGVATASVANFLPQMVQRLGFTIVKTNLYTVAPYCVGCVVLLAITRSSDLFRERSLHLCFSMCLTMIGYIILIKVDTLHHKGLAYFACFLLTSGAFAPSCLFHSWHNNNQPSENGRAAITGVLVGASNSGGIVSSIAFKSNTAPKYLPALIVTAVFQAIGILLSFAFGMYLRWDNKKRDAAQGVKLKQKDVPTDVLARGPKDPSWRWLY</sequence>
<dbReference type="InterPro" id="IPR020846">
    <property type="entry name" value="MFS_dom"/>
</dbReference>
<dbReference type="EMBL" id="KV407456">
    <property type="protein sequence ID" value="KZF23930.1"/>
    <property type="molecule type" value="Genomic_DNA"/>
</dbReference>
<keyword evidence="3 6" id="KW-0812">Transmembrane</keyword>
<dbReference type="STRING" id="1328760.A0A165HU53"/>
<comment type="subcellular location">
    <subcellularLocation>
        <location evidence="1">Membrane</location>
        <topology evidence="1">Multi-pass membrane protein</topology>
    </subcellularLocation>
</comment>
<dbReference type="SUPFAM" id="SSF103473">
    <property type="entry name" value="MFS general substrate transporter"/>
    <property type="match status" value="1"/>
</dbReference>
<evidence type="ECO:0000256" key="5">
    <source>
        <dbReference type="ARBA" id="ARBA00023136"/>
    </source>
</evidence>
<dbReference type="FunFam" id="1.20.1250.20:FF:000188">
    <property type="entry name" value="MFS general substrate transporter"/>
    <property type="match status" value="1"/>
</dbReference>
<dbReference type="GO" id="GO:0022857">
    <property type="term" value="F:transmembrane transporter activity"/>
    <property type="evidence" value="ECO:0007669"/>
    <property type="project" value="InterPro"/>
</dbReference>
<keyword evidence="9" id="KW-1185">Reference proteome</keyword>
<dbReference type="InterPro" id="IPR011701">
    <property type="entry name" value="MFS"/>
</dbReference>
<feature type="transmembrane region" description="Helical" evidence="6">
    <location>
        <begin position="347"/>
        <end position="368"/>
    </location>
</feature>